<name>A0A2T9YZS5_9FUNG</name>
<keyword evidence="3" id="KW-1185">Reference proteome</keyword>
<dbReference type="PROSITE" id="PS51391">
    <property type="entry name" value="CID"/>
    <property type="match status" value="1"/>
</dbReference>
<accession>A0A2T9YZS5</accession>
<dbReference type="Pfam" id="PF04818">
    <property type="entry name" value="CID"/>
    <property type="match status" value="1"/>
</dbReference>
<protein>
    <recommendedName>
        <fullName evidence="1">CID domain-containing protein</fullName>
    </recommendedName>
</protein>
<dbReference type="SMART" id="SM00582">
    <property type="entry name" value="RPR"/>
    <property type="match status" value="1"/>
</dbReference>
<dbReference type="PANTHER" id="PTHR12460">
    <property type="entry name" value="CYCLIN-DEPENDENT KINASE INHIBITOR-RELATED PROTEIN"/>
    <property type="match status" value="1"/>
</dbReference>
<comment type="caution">
    <text evidence="2">The sequence shown here is derived from an EMBL/GenBank/DDBJ whole genome shotgun (WGS) entry which is preliminary data.</text>
</comment>
<gene>
    <name evidence="2" type="ORF">BB561_000242</name>
</gene>
<organism evidence="2 3">
    <name type="scientific">Smittium simulii</name>
    <dbReference type="NCBI Taxonomy" id="133385"/>
    <lineage>
        <taxon>Eukaryota</taxon>
        <taxon>Fungi</taxon>
        <taxon>Fungi incertae sedis</taxon>
        <taxon>Zoopagomycota</taxon>
        <taxon>Kickxellomycotina</taxon>
        <taxon>Harpellomycetes</taxon>
        <taxon>Harpellales</taxon>
        <taxon>Legeriomycetaceae</taxon>
        <taxon>Smittium</taxon>
    </lineage>
</organism>
<proteinExistence type="predicted"/>
<dbReference type="Gene3D" id="1.25.40.90">
    <property type="match status" value="1"/>
</dbReference>
<evidence type="ECO:0000313" key="2">
    <source>
        <dbReference type="EMBL" id="PVU97852.1"/>
    </source>
</evidence>
<evidence type="ECO:0000259" key="1">
    <source>
        <dbReference type="PROSITE" id="PS51391"/>
    </source>
</evidence>
<feature type="domain" description="CID" evidence="1">
    <location>
        <begin position="1"/>
        <end position="101"/>
    </location>
</feature>
<dbReference type="InterPro" id="IPR006569">
    <property type="entry name" value="CID_dom"/>
</dbReference>
<dbReference type="InterPro" id="IPR008942">
    <property type="entry name" value="ENTH_VHS"/>
</dbReference>
<dbReference type="GO" id="GO:0000993">
    <property type="term" value="F:RNA polymerase II complex binding"/>
    <property type="evidence" value="ECO:0007669"/>
    <property type="project" value="TreeGrafter"/>
</dbReference>
<dbReference type="SUPFAM" id="SSF48464">
    <property type="entry name" value="ENTH/VHS domain"/>
    <property type="match status" value="1"/>
</dbReference>
<reference evidence="2 3" key="1">
    <citation type="journal article" date="2018" name="MBio">
        <title>Comparative Genomics Reveals the Core Gene Toolbox for the Fungus-Insect Symbiosis.</title>
        <authorList>
            <person name="Wang Y."/>
            <person name="Stata M."/>
            <person name="Wang W."/>
            <person name="Stajich J.E."/>
            <person name="White M.M."/>
            <person name="Moncalvo J.M."/>
        </authorList>
    </citation>
    <scope>NUCLEOTIDE SEQUENCE [LARGE SCALE GENOMIC DNA]</scope>
    <source>
        <strain evidence="2 3">SWE-8-4</strain>
    </source>
</reference>
<dbReference type="OrthoDB" id="10069473at2759"/>
<dbReference type="EMBL" id="MBFR01000006">
    <property type="protein sequence ID" value="PVU97852.1"/>
    <property type="molecule type" value="Genomic_DNA"/>
</dbReference>
<dbReference type="AlphaFoldDB" id="A0A2T9YZS5"/>
<dbReference type="PANTHER" id="PTHR12460:SF0">
    <property type="entry name" value="CID DOMAIN-CONTAINING PROTEIN-RELATED"/>
    <property type="match status" value="1"/>
</dbReference>
<dbReference type="Proteomes" id="UP000245383">
    <property type="component" value="Unassembled WGS sequence"/>
</dbReference>
<evidence type="ECO:0000313" key="3">
    <source>
        <dbReference type="Proteomes" id="UP000245383"/>
    </source>
</evidence>
<dbReference type="GO" id="GO:0031124">
    <property type="term" value="P:mRNA 3'-end processing"/>
    <property type="evidence" value="ECO:0007669"/>
    <property type="project" value="TreeGrafter"/>
</dbReference>
<dbReference type="STRING" id="133385.A0A2T9YZS5"/>
<sequence length="218" mass="24946">MVQLWYKELLKAQSDKKLALLYLSNDVLQTSRKKGTEFHDAFLPVLPDSIKTIIRFVKELLIRDNPLVSYDVTRVLNVWQERGVFSDKSVQNFKTKAGLLLPIDNIKDCQNKLNNTFIKLNQNVQNSRVLTMADELHKSTNSSSAKKLGTSELDTIRSARSHLSDEEALRLELIRDLSVILGIQKSKLEACKKKGKEFDQLLSQDKVFDSAKKRKLLD</sequence>